<dbReference type="NCBIfam" id="NF047352">
    <property type="entry name" value="P_loop_sacsin"/>
    <property type="match status" value="1"/>
</dbReference>
<dbReference type="InterPro" id="IPR022155">
    <property type="entry name" value="DUF3684"/>
</dbReference>
<name>F0XD09_GROCL</name>
<evidence type="ECO:0000313" key="3">
    <source>
        <dbReference type="EMBL" id="EFX03597.1"/>
    </source>
</evidence>
<dbReference type="SUPFAM" id="SSF55874">
    <property type="entry name" value="ATPase domain of HSP90 chaperone/DNA topoisomerase II/histidine kinase"/>
    <property type="match status" value="1"/>
</dbReference>
<proteinExistence type="predicted"/>
<protein>
    <submittedName>
        <fullName evidence="3">ATPase subunit c domain protein</fullName>
    </submittedName>
</protein>
<evidence type="ECO:0000259" key="2">
    <source>
        <dbReference type="Pfam" id="PF25794"/>
    </source>
</evidence>
<dbReference type="PANTHER" id="PTHR47839:SF1">
    <property type="entry name" value="DOMAIN PROTEIN, PUTATIVE (AFU_ORTHOLOGUE AFUA_6G04830)-RELATED"/>
    <property type="match status" value="1"/>
</dbReference>
<dbReference type="eggNOG" id="ENOG502QPMA">
    <property type="taxonomic scope" value="Eukaryota"/>
</dbReference>
<dbReference type="Proteomes" id="UP000007796">
    <property type="component" value="Unassembled WGS sequence"/>
</dbReference>
<feature type="region of interest" description="Disordered" evidence="1">
    <location>
        <begin position="1749"/>
        <end position="1771"/>
    </location>
</feature>
<accession>F0XD09</accession>
<dbReference type="Pfam" id="PF25794">
    <property type="entry name" value="SACS"/>
    <property type="match status" value="1"/>
</dbReference>
<feature type="region of interest" description="Disordered" evidence="1">
    <location>
        <begin position="68"/>
        <end position="87"/>
    </location>
</feature>
<gene>
    <name evidence="3" type="ORF">CMQ_525</name>
</gene>
<feature type="region of interest" description="Disordered" evidence="1">
    <location>
        <begin position="1489"/>
        <end position="1536"/>
    </location>
</feature>
<dbReference type="RefSeq" id="XP_014173079.1">
    <property type="nucleotide sequence ID" value="XM_014317604.1"/>
</dbReference>
<dbReference type="OrthoDB" id="10031156at2759"/>
<keyword evidence="4" id="KW-1185">Reference proteome</keyword>
<evidence type="ECO:0000256" key="1">
    <source>
        <dbReference type="SAM" id="MobiDB-lite"/>
    </source>
</evidence>
<dbReference type="HOGENOM" id="CLU_001744_1_0_1"/>
<sequence length="1771" mass="193862">MDYTRLRAAALRDGEAEEAVTVDTRALIDKVLARYSGEWTTLRELIQNAADAQATTVKIKWETLPSTTVPLPTVPQPTATDAADGGDRASSDLLRHTILHHTLRRLLVENDGQAFAATDWARLKRIAEGNPDETKIGAFGVGFYSVFADCEEPFVSSGSEAMAFYWKGNALFTRKLVVPADQRSPTGATTFVLDYRNATTALPNLLSVSQFLASSLTFVALQRIEFWIDDWKLLDLHKTLSPSTVVPIPRDLSTRTKDGLMTVAAVEWSSAQIDAVYMNAVGWKPPASAVNSASGSSGGSSSAAASGKTTDSYGLSAADMPSLRSFFSRLTSSATASATALASQRSKAAREEKAAQDALQQNLTGLDRASIFLRVTSAKVQTKVAASFAAELERATKKPPPKMTSMAILTSSYEDVLTSGAKTVATTTGADVFASVLPSKKPGGRIFIGFPTMQTTGGGLHVSAPSLIPTVEREAIDLNARWVRNWNMELLRASGILTRLAFVNEMAVLDSKFRQHLESTNRGSKGSRLPTPTAEDVARFVPEALHILKTYTFGDSTPSAYVGQIIEEAFWTAYRVPAIDVFSTRGVLSTAKVRMGDERISRFVDGIPVVVAEMKDSPFVHKLHEFGILHDITIDDVRSELESKPLDREKLTHFVKWLAACAASGDLDPPSVRSLLRAGIASIAETEDGGGGDDNPIQSYIVELDTIRNFLSGNKIPASLPLPPTTIPYSITSTIPHSQLQALGWTPLDLVPWLEYLMGARARLGEKRDMTKSATFAAQVLMVLSKNWDNVSAAQRPVVLAMLEAQTTMPTKMGMRRPPDAFFPSVKLFDDLPTLAPSCHGLKEKFLVALGVRKTIDLDTIFTRLLSQPTADSKSGGGSKGPEVDSKKWSHVELAKYLASVRTDIPARDFARLRDSAICPAEAGPAGKEWTVPSTKLYRAAELFEPCSEIRELGFAIMQWPGVPGSYRRNSPEGGLLSSLGLRICPSVPELVAKMASPDRNLRDKARAYYIANHQTNGYQAFNISLTDKAILPVASDGSSGSSSNEKQLEQLARPMGCYTNPDAAILGFPILRADLLPHAAKFGVPRDPPINSCVKRLLTKPPQSHKEAVVVFGYFSSRLADIRGDALRQLQQARFVPVTKRSGWTDKGQRMSMATAAATAKMEHVKPEACYLGVSSTYGDIFDFVDFGRSANAFLFQCGSKMEPTKVELARQACKEPARLLSTLQTPERYLNLLRSLAEDLPRLKEDRELFGLMQTAPFLLASREAVPTTGATETEEETPVRQFQLAAAGQIAVLDDYISYRLFKDKLMCAPEEDVLETFYLALGAQVLSSIVQEEIQIGRHSSDQTQAALLRKYVLERSKIFLHEYQKYRRDVIRHDHRWLEKHLRVEIVQSVALRRSLRGGGGTETHTEKRSAASARQTGGHVLYISAQGPVDMYQVGQAVCQVVLNRPSQQAYFFFEPFLKLDLLDLRARGYNVDRILREKAAEARMAEEERQDDEMDRQPDAGSMDGNKGKGRVTTTEGDGNGQEASPEAVQQDMRNAIRSGRPYGSSTLFQPPSEPTVRQQATYCDSNHAHDLEHIGQAPGGTPIYLSRGTTSSVTGFLAERQPAIAAFERLLRDVAVVYGLASTVLHIYHDVVGPTIAFNSGGSIFCNLRFFEQLHAAGILSTAATAVQARVDATVWWWVVLAHELAHNLEPIHNARHSFYTESFVQQYFHGMTMHTAALSAGLAVQPAALPQPLVQQPDVALPPPPSYHQAMQTRGQGRSLLD</sequence>
<feature type="compositionally biased region" description="Low complexity" evidence="1">
    <location>
        <begin position="68"/>
        <end position="83"/>
    </location>
</feature>
<evidence type="ECO:0000313" key="4">
    <source>
        <dbReference type="Proteomes" id="UP000007796"/>
    </source>
</evidence>
<dbReference type="GeneID" id="25978551"/>
<dbReference type="Pfam" id="PF12449">
    <property type="entry name" value="DUF3684"/>
    <property type="match status" value="1"/>
</dbReference>
<dbReference type="InParanoid" id="F0XD09"/>
<organism evidence="4">
    <name type="scientific">Grosmannia clavigera (strain kw1407 / UAMH 11150)</name>
    <name type="common">Blue stain fungus</name>
    <name type="synonym">Graphiocladiella clavigera</name>
    <dbReference type="NCBI Taxonomy" id="655863"/>
    <lineage>
        <taxon>Eukaryota</taxon>
        <taxon>Fungi</taxon>
        <taxon>Dikarya</taxon>
        <taxon>Ascomycota</taxon>
        <taxon>Pezizomycotina</taxon>
        <taxon>Sordariomycetes</taxon>
        <taxon>Sordariomycetidae</taxon>
        <taxon>Ophiostomatales</taxon>
        <taxon>Ophiostomataceae</taxon>
        <taxon>Leptographium</taxon>
    </lineage>
</organism>
<dbReference type="InterPro" id="IPR058210">
    <property type="entry name" value="SACS/Nov_dom"/>
</dbReference>
<dbReference type="Gene3D" id="3.30.565.10">
    <property type="entry name" value="Histidine kinase-like ATPase, C-terminal domain"/>
    <property type="match status" value="1"/>
</dbReference>
<dbReference type="STRING" id="655863.F0XD09"/>
<feature type="domain" description="Sacsin/Nov" evidence="2">
    <location>
        <begin position="27"/>
        <end position="161"/>
    </location>
</feature>
<dbReference type="EMBL" id="GL629765">
    <property type="protein sequence ID" value="EFX03597.1"/>
    <property type="molecule type" value="Genomic_DNA"/>
</dbReference>
<dbReference type="InterPro" id="IPR036890">
    <property type="entry name" value="HATPase_C_sf"/>
</dbReference>
<dbReference type="PANTHER" id="PTHR47839">
    <property type="entry name" value="DOMAIN PROTEIN, PUTATIVE (AFU_ORTHOLOGUE AFUA_6G04830)-RELATED"/>
    <property type="match status" value="1"/>
</dbReference>
<reference evidence="3 4" key="1">
    <citation type="journal article" date="2011" name="Proc. Natl. Acad. Sci. U.S.A.">
        <title>Genome and transcriptome analyses of the mountain pine beetle-fungal symbiont Grosmannia clavigera, a lodgepole pine pathogen.</title>
        <authorList>
            <person name="DiGuistini S."/>
            <person name="Wang Y."/>
            <person name="Liao N.Y."/>
            <person name="Taylor G."/>
            <person name="Tanguay P."/>
            <person name="Feau N."/>
            <person name="Henrissat B."/>
            <person name="Chan S.K."/>
            <person name="Hesse-Orce U."/>
            <person name="Alamouti S.M."/>
            <person name="Tsui C.K.M."/>
            <person name="Docking R.T."/>
            <person name="Levasseur A."/>
            <person name="Haridas S."/>
            <person name="Robertson G."/>
            <person name="Birol I."/>
            <person name="Holt R.A."/>
            <person name="Marra M.A."/>
            <person name="Hamelin R.C."/>
            <person name="Hirst M."/>
            <person name="Jones S.J.M."/>
            <person name="Bohlmann J."/>
            <person name="Breuil C."/>
        </authorList>
    </citation>
    <scope>NUCLEOTIDE SEQUENCE [LARGE SCALE GENOMIC DNA]</scope>
    <source>
        <strain evidence="4">kw1407 / UAMH 11150</strain>
    </source>
</reference>